<gene>
    <name evidence="1" type="ORF">VFPPC_09604</name>
</gene>
<dbReference type="EMBL" id="LSBJ02000007">
    <property type="protein sequence ID" value="OAQ61821.1"/>
    <property type="molecule type" value="Genomic_DNA"/>
</dbReference>
<dbReference type="AlphaFoldDB" id="A0A179F965"/>
<evidence type="ECO:0000313" key="1">
    <source>
        <dbReference type="EMBL" id="OAQ61821.1"/>
    </source>
</evidence>
<evidence type="ECO:0000313" key="2">
    <source>
        <dbReference type="Proteomes" id="UP000078397"/>
    </source>
</evidence>
<name>A0A179F965_METCM</name>
<sequence>MDDFSCSDLCWLDAHLFLLSCMGSFRSSIRLLEALVRDLVMGSQWSDEGVDAGQGS</sequence>
<protein>
    <submittedName>
        <fullName evidence="1">Uncharacterized protein</fullName>
    </submittedName>
</protein>
<comment type="caution">
    <text evidence="1">The sequence shown here is derived from an EMBL/GenBank/DDBJ whole genome shotgun (WGS) entry which is preliminary data.</text>
</comment>
<dbReference type="Proteomes" id="UP000078397">
    <property type="component" value="Unassembled WGS sequence"/>
</dbReference>
<accession>A0A179F965</accession>
<reference evidence="1 2" key="1">
    <citation type="journal article" date="2016" name="PLoS Pathog.">
        <title>Biosynthesis of antibiotic leucinostatins in bio-control fungus Purpureocillium lilacinum and their inhibition on phytophthora revealed by genome mining.</title>
        <authorList>
            <person name="Wang G."/>
            <person name="Liu Z."/>
            <person name="Lin R."/>
            <person name="Li E."/>
            <person name="Mao Z."/>
            <person name="Ling J."/>
            <person name="Yang Y."/>
            <person name="Yin W.B."/>
            <person name="Xie B."/>
        </authorList>
    </citation>
    <scope>NUCLEOTIDE SEQUENCE [LARGE SCALE GENOMIC DNA]</scope>
    <source>
        <strain evidence="1">170</strain>
    </source>
</reference>
<organism evidence="1 2">
    <name type="scientific">Pochonia chlamydosporia 170</name>
    <dbReference type="NCBI Taxonomy" id="1380566"/>
    <lineage>
        <taxon>Eukaryota</taxon>
        <taxon>Fungi</taxon>
        <taxon>Dikarya</taxon>
        <taxon>Ascomycota</taxon>
        <taxon>Pezizomycotina</taxon>
        <taxon>Sordariomycetes</taxon>
        <taxon>Hypocreomycetidae</taxon>
        <taxon>Hypocreales</taxon>
        <taxon>Clavicipitaceae</taxon>
        <taxon>Pochonia</taxon>
    </lineage>
</organism>
<dbReference type="KEGG" id="pchm:VFPPC_09604"/>
<proteinExistence type="predicted"/>
<keyword evidence="2" id="KW-1185">Reference proteome</keyword>
<dbReference type="RefSeq" id="XP_018139525.1">
    <property type="nucleotide sequence ID" value="XM_018288112.1"/>
</dbReference>
<dbReference type="GeneID" id="28852106"/>